<evidence type="ECO:0000256" key="6">
    <source>
        <dbReference type="ARBA" id="ARBA00047561"/>
    </source>
</evidence>
<protein>
    <recommendedName>
        <fullName evidence="2">precorrin-2 dehydrogenase</fullName>
        <ecNumber evidence="2">1.3.1.76</ecNumber>
    </recommendedName>
</protein>
<dbReference type="Gene3D" id="3.40.50.720">
    <property type="entry name" value="NAD(P)-binding Rossmann-like Domain"/>
    <property type="match status" value="1"/>
</dbReference>
<evidence type="ECO:0000256" key="2">
    <source>
        <dbReference type="ARBA" id="ARBA00012400"/>
    </source>
</evidence>
<dbReference type="GO" id="GO:0019354">
    <property type="term" value="P:siroheme biosynthetic process"/>
    <property type="evidence" value="ECO:0007669"/>
    <property type="project" value="UniProtKB-UniPathway"/>
</dbReference>
<dbReference type="EMBL" id="CP001014">
    <property type="protein sequence ID" value="ACB40811.1"/>
    <property type="molecule type" value="Genomic_DNA"/>
</dbReference>
<dbReference type="InterPro" id="IPR028161">
    <property type="entry name" value="Met8-like"/>
</dbReference>
<dbReference type="EC" id="1.3.1.76" evidence="2"/>
<dbReference type="Pfam" id="PF13241">
    <property type="entry name" value="NAD_binding_7"/>
    <property type="match status" value="1"/>
</dbReference>
<comment type="pathway">
    <text evidence="1">Porphyrin-containing compound metabolism; siroheme biosynthesis; sirohydrochlorin from precorrin-2: step 1/1.</text>
</comment>
<evidence type="ECO:0000256" key="1">
    <source>
        <dbReference type="ARBA" id="ARBA00005010"/>
    </source>
</evidence>
<organism evidence="7 8">
    <name type="scientific">Pyrobaculum neutrophilum (strain DSM 2338 / JCM 9278 / NBRC 100436 / V24Sta)</name>
    <name type="common">Thermoproteus neutrophilus</name>
    <dbReference type="NCBI Taxonomy" id="444157"/>
    <lineage>
        <taxon>Archaea</taxon>
        <taxon>Thermoproteota</taxon>
        <taxon>Thermoprotei</taxon>
        <taxon>Thermoproteales</taxon>
        <taxon>Thermoproteaceae</taxon>
        <taxon>Pyrobaculum</taxon>
    </lineage>
</organism>
<comment type="catalytic activity">
    <reaction evidence="6">
        <text>precorrin-2 + NAD(+) = sirohydrochlorin + NADH + 2 H(+)</text>
        <dbReference type="Rhea" id="RHEA:15613"/>
        <dbReference type="ChEBI" id="CHEBI:15378"/>
        <dbReference type="ChEBI" id="CHEBI:57540"/>
        <dbReference type="ChEBI" id="CHEBI:57945"/>
        <dbReference type="ChEBI" id="CHEBI:58351"/>
        <dbReference type="ChEBI" id="CHEBI:58827"/>
        <dbReference type="EC" id="1.3.1.76"/>
    </reaction>
</comment>
<evidence type="ECO:0000256" key="3">
    <source>
        <dbReference type="ARBA" id="ARBA00023002"/>
    </source>
</evidence>
<gene>
    <name evidence="7" type="ordered locus">Tneu_1896</name>
</gene>
<dbReference type="GeneID" id="6165004"/>
<evidence type="ECO:0000313" key="8">
    <source>
        <dbReference type="Proteomes" id="UP000001694"/>
    </source>
</evidence>
<dbReference type="GO" id="GO:0004325">
    <property type="term" value="F:ferrochelatase activity"/>
    <property type="evidence" value="ECO:0007669"/>
    <property type="project" value="InterPro"/>
</dbReference>
<dbReference type="Proteomes" id="UP000001694">
    <property type="component" value="Chromosome"/>
</dbReference>
<dbReference type="eggNOG" id="arCOG01044">
    <property type="taxonomic scope" value="Archaea"/>
</dbReference>
<dbReference type="PANTHER" id="PTHR35330:SF1">
    <property type="entry name" value="SIROHEME BIOSYNTHESIS PROTEIN MET8"/>
    <property type="match status" value="1"/>
</dbReference>
<dbReference type="HOGENOM" id="CLU_011276_8_2_2"/>
<evidence type="ECO:0000256" key="4">
    <source>
        <dbReference type="ARBA" id="ARBA00023027"/>
    </source>
</evidence>
<accession>B1YBK9</accession>
<keyword evidence="4" id="KW-0520">NAD</keyword>
<proteinExistence type="predicted"/>
<dbReference type="UniPathway" id="UPA00262">
    <property type="reaction ID" value="UER00222"/>
</dbReference>
<dbReference type="OrthoDB" id="10510at2157"/>
<dbReference type="SUPFAM" id="SSF75615">
    <property type="entry name" value="Siroheme synthase middle domains-like"/>
    <property type="match status" value="1"/>
</dbReference>
<dbReference type="KEGG" id="tne:Tneu_1896"/>
<reference evidence="7" key="1">
    <citation type="submission" date="2008-03" db="EMBL/GenBank/DDBJ databases">
        <title>Complete sequence of Thermoproteus neutrophilus V24Sta.</title>
        <authorList>
            <consortium name="US DOE Joint Genome Institute"/>
            <person name="Copeland A."/>
            <person name="Lucas S."/>
            <person name="Lapidus A."/>
            <person name="Glavina del Rio T."/>
            <person name="Dalin E."/>
            <person name="Tice H."/>
            <person name="Bruce D."/>
            <person name="Goodwin L."/>
            <person name="Pitluck S."/>
            <person name="Sims D."/>
            <person name="Brettin T."/>
            <person name="Detter J.C."/>
            <person name="Han C."/>
            <person name="Kuske C.R."/>
            <person name="Schmutz J."/>
            <person name="Larimer F."/>
            <person name="Land M."/>
            <person name="Hauser L."/>
            <person name="Kyrpides N."/>
            <person name="Mikhailova N."/>
            <person name="Biddle J.F."/>
            <person name="Zhang Z."/>
            <person name="Fitz-Gibbon S.T."/>
            <person name="Lowe T.M."/>
            <person name="Saltikov C."/>
            <person name="House C.H."/>
            <person name="Richardson P."/>
        </authorList>
    </citation>
    <scope>NUCLEOTIDE SEQUENCE [LARGE SCALE GENOMIC DNA]</scope>
    <source>
        <strain evidence="7">V24Sta</strain>
    </source>
</reference>
<dbReference type="STRING" id="444157.Tneu_1896"/>
<dbReference type="AlphaFoldDB" id="B1YBK9"/>
<name>B1YBK9_PYRNV</name>
<dbReference type="GO" id="GO:0043115">
    <property type="term" value="F:precorrin-2 dehydrogenase activity"/>
    <property type="evidence" value="ECO:0007669"/>
    <property type="project" value="UniProtKB-EC"/>
</dbReference>
<sequence>MRIPLWVEASRLKVLVLGGGAVGTRRARYFHSAGAKVRVVARDIAPELQTLGVEIKQADLNHYDPAEDMRWADVVVIAVSDAALAEKLYRQAEALGKLVNDATDAARTHVVVPYERQIAGLRVAVTSEGAAGTPARLSLDVIEDCVKRSWIPTFYRAYSQLKSEAKTHIKDVKTRLRFYQLLAEDEKFMELVKKGDEKAAVERGREILKTLWGENPV</sequence>
<dbReference type="NCBIfam" id="TIGR01470">
    <property type="entry name" value="cysG_Nterm"/>
    <property type="match status" value="1"/>
</dbReference>
<keyword evidence="8" id="KW-1185">Reference proteome</keyword>
<keyword evidence="3" id="KW-0560">Oxidoreductase</keyword>
<dbReference type="SUPFAM" id="SSF51735">
    <property type="entry name" value="NAD(P)-binding Rossmann-fold domains"/>
    <property type="match status" value="1"/>
</dbReference>
<evidence type="ECO:0000313" key="7">
    <source>
        <dbReference type="EMBL" id="ACB40811.1"/>
    </source>
</evidence>
<evidence type="ECO:0000256" key="5">
    <source>
        <dbReference type="ARBA" id="ARBA00023244"/>
    </source>
</evidence>
<keyword evidence="5" id="KW-0627">Porphyrin biosynthesis</keyword>
<dbReference type="InterPro" id="IPR006367">
    <property type="entry name" value="Sirohaem_synthase_N"/>
</dbReference>
<dbReference type="RefSeq" id="WP_012351230.1">
    <property type="nucleotide sequence ID" value="NC_010525.1"/>
</dbReference>
<dbReference type="InterPro" id="IPR036291">
    <property type="entry name" value="NAD(P)-bd_dom_sf"/>
</dbReference>
<dbReference type="PANTHER" id="PTHR35330">
    <property type="entry name" value="SIROHEME BIOSYNTHESIS PROTEIN MET8"/>
    <property type="match status" value="1"/>
</dbReference>